<name>A0A7S3AB90_9RHOD</name>
<evidence type="ECO:0000256" key="1">
    <source>
        <dbReference type="SAM" id="Phobius"/>
    </source>
</evidence>
<dbReference type="InterPro" id="IPR021306">
    <property type="entry name" value="DUF2878"/>
</dbReference>
<feature type="transmembrane region" description="Helical" evidence="1">
    <location>
        <begin position="99"/>
        <end position="118"/>
    </location>
</feature>
<organism evidence="2">
    <name type="scientific">Rhodosorus marinus</name>
    <dbReference type="NCBI Taxonomy" id="101924"/>
    <lineage>
        <taxon>Eukaryota</taxon>
        <taxon>Rhodophyta</taxon>
        <taxon>Stylonematophyceae</taxon>
        <taxon>Stylonematales</taxon>
        <taxon>Stylonemataceae</taxon>
        <taxon>Rhodosorus</taxon>
    </lineage>
</organism>
<proteinExistence type="predicted"/>
<feature type="transmembrane region" description="Helical" evidence="1">
    <location>
        <begin position="67"/>
        <end position="87"/>
    </location>
</feature>
<feature type="transmembrane region" description="Helical" evidence="1">
    <location>
        <begin position="39"/>
        <end position="60"/>
    </location>
</feature>
<keyword evidence="1" id="KW-0812">Transmembrane</keyword>
<gene>
    <name evidence="2" type="ORF">RMAR00112_LOCUS34591</name>
</gene>
<dbReference type="AlphaFoldDB" id="A0A7S3AB90"/>
<feature type="transmembrane region" description="Helical" evidence="1">
    <location>
        <begin position="154"/>
        <end position="175"/>
    </location>
</feature>
<keyword evidence="1" id="KW-0472">Membrane</keyword>
<feature type="transmembrane region" description="Helical" evidence="1">
    <location>
        <begin position="12"/>
        <end position="33"/>
    </location>
</feature>
<accession>A0A7S3AB90</accession>
<keyword evidence="1" id="KW-1133">Transmembrane helix</keyword>
<feature type="transmembrane region" description="Helical" evidence="1">
    <location>
        <begin position="125"/>
        <end position="142"/>
    </location>
</feature>
<dbReference type="EMBL" id="HBHW01044524">
    <property type="protein sequence ID" value="CAE0066519.1"/>
    <property type="molecule type" value="Transcribed_RNA"/>
</dbReference>
<sequence>MSFWDDGRRRNTGFLLNSVLCNVGWFANVLLAAHKHPLWGPAAQVALVFLHVFLVCPLYELDWRGEVVLILASVLYAAVVESFLGYFFPVVPWTVAPPFILALWANFAMCLNVSLGFLKSTSFPWVPAVLGLVFGPVSYWSGIKLGAIEVPHDLMLFMALIAIEWCISFPFLVWLAKSQTPKVESVGTATPEQEA</sequence>
<protein>
    <recommendedName>
        <fullName evidence="3">DUF2878 domain-containing protein</fullName>
    </recommendedName>
</protein>
<evidence type="ECO:0008006" key="3">
    <source>
        <dbReference type="Google" id="ProtNLM"/>
    </source>
</evidence>
<reference evidence="2" key="1">
    <citation type="submission" date="2021-01" db="EMBL/GenBank/DDBJ databases">
        <authorList>
            <person name="Corre E."/>
            <person name="Pelletier E."/>
            <person name="Niang G."/>
            <person name="Scheremetjew M."/>
            <person name="Finn R."/>
            <person name="Kale V."/>
            <person name="Holt S."/>
            <person name="Cochrane G."/>
            <person name="Meng A."/>
            <person name="Brown T."/>
            <person name="Cohen L."/>
        </authorList>
    </citation>
    <scope>NUCLEOTIDE SEQUENCE</scope>
    <source>
        <strain evidence="2">CCMP 769</strain>
    </source>
</reference>
<evidence type="ECO:0000313" key="2">
    <source>
        <dbReference type="EMBL" id="CAE0066519.1"/>
    </source>
</evidence>
<dbReference type="Pfam" id="PF11086">
    <property type="entry name" value="DUF2878"/>
    <property type="match status" value="1"/>
</dbReference>